<keyword evidence="7" id="KW-0732">Signal</keyword>
<evidence type="ECO:0000259" key="9">
    <source>
        <dbReference type="PROSITE" id="PS51323"/>
    </source>
</evidence>
<comment type="caution">
    <text evidence="5">Lacks conserved residue(s) required for the propagation of feature annotation.</text>
</comment>
<dbReference type="InterPro" id="IPR000716">
    <property type="entry name" value="Thyroglobulin_1"/>
</dbReference>
<dbReference type="InParanoid" id="H3BB38"/>
<dbReference type="STRING" id="7897.ENSLACP00000019109"/>
<protein>
    <submittedName>
        <fullName evidence="10">Insulin like growth factor binding protein 6</fullName>
    </submittedName>
</protein>
<evidence type="ECO:0000259" key="8">
    <source>
        <dbReference type="PROSITE" id="PS51162"/>
    </source>
</evidence>
<dbReference type="FunFam" id="4.10.40.20:FF:000005">
    <property type="entry name" value="Insulin-like growth factor-binding protein 6"/>
    <property type="match status" value="1"/>
</dbReference>
<evidence type="ECO:0000256" key="2">
    <source>
        <dbReference type="ARBA" id="ARBA00022525"/>
    </source>
</evidence>
<evidence type="ECO:0000256" key="1">
    <source>
        <dbReference type="ARBA" id="ARBA00004613"/>
    </source>
</evidence>
<keyword evidence="3 5" id="KW-1015">Disulfide bond</keyword>
<keyword evidence="4" id="KW-0340">Growth factor binding</keyword>
<evidence type="ECO:0000256" key="4">
    <source>
        <dbReference type="ARBA" id="ARBA00023183"/>
    </source>
</evidence>
<dbReference type="PANTHER" id="PTHR11551">
    <property type="entry name" value="INSULIN-LIKE GROWTH FACTOR BINDING PROTEIN"/>
    <property type="match status" value="1"/>
</dbReference>
<feature type="domain" description="IGFBP N-terminal" evidence="9">
    <location>
        <begin position="23"/>
        <end position="104"/>
    </location>
</feature>
<accession>H3BB38</accession>
<feature type="domain" description="Thyroglobulin type-1" evidence="8">
    <location>
        <begin position="188"/>
        <end position="262"/>
    </location>
</feature>
<dbReference type="InterPro" id="IPR009030">
    <property type="entry name" value="Growth_fac_rcpt_cys_sf"/>
</dbReference>
<evidence type="ECO:0000256" key="3">
    <source>
        <dbReference type="ARBA" id="ARBA00023157"/>
    </source>
</evidence>
<dbReference type="Gene3D" id="4.10.800.10">
    <property type="entry name" value="Thyroglobulin type-1"/>
    <property type="match status" value="1"/>
</dbReference>
<dbReference type="Bgee" id="ENSLACG00000016812">
    <property type="expression patterns" value="Expressed in pectoral fin and 1 other cell type or tissue"/>
</dbReference>
<comment type="subcellular location">
    <subcellularLocation>
        <location evidence="1">Secreted</location>
    </subcellularLocation>
</comment>
<dbReference type="Ensembl" id="ENSLACT00000019242.1">
    <property type="protein sequence ID" value="ENSLACP00000019109.1"/>
    <property type="gene ID" value="ENSLACG00000016812.1"/>
</dbReference>
<dbReference type="SMART" id="SM00121">
    <property type="entry name" value="IB"/>
    <property type="match status" value="1"/>
</dbReference>
<name>H3BB38_LATCH</name>
<reference evidence="10" key="3">
    <citation type="submission" date="2025-09" db="UniProtKB">
        <authorList>
            <consortium name="Ensembl"/>
        </authorList>
    </citation>
    <scope>IDENTIFICATION</scope>
</reference>
<feature type="region of interest" description="Disordered" evidence="6">
    <location>
        <begin position="109"/>
        <end position="131"/>
    </location>
</feature>
<dbReference type="SUPFAM" id="SSF57610">
    <property type="entry name" value="Thyroglobulin type-1 domain"/>
    <property type="match status" value="1"/>
</dbReference>
<feature type="disulfide bond" evidence="5">
    <location>
        <begin position="242"/>
        <end position="262"/>
    </location>
</feature>
<evidence type="ECO:0000256" key="6">
    <source>
        <dbReference type="SAM" id="MobiDB-lite"/>
    </source>
</evidence>
<dbReference type="PROSITE" id="PS51162">
    <property type="entry name" value="THYROGLOBULIN_1_2"/>
    <property type="match status" value="1"/>
</dbReference>
<proteinExistence type="predicted"/>
<dbReference type="PROSITE" id="PS51323">
    <property type="entry name" value="IGFBP_N_2"/>
    <property type="match status" value="1"/>
</dbReference>
<sequence>SMAGIRVLCLLALLAPWAQGAEPALRCPGCPPPEGCLPPPEGCDPAREAEGEPCGQAGPCARAAGEPCGVYTPSCAPGLHCIPRAGERTPLHALLQGRGVCSEAARIHPGTEPEGKEHAETATEKKAEETEHETIITVEHTNLCTGKQEPRVNDFRKGRKKVKVTGIPWNKHHQSVKTDTDTKQETEVAPCRQHLDQILQGLKSAFFPSTKGIYIPNCDTKGFYRKKQCRSSKGKKKGLCWCVDKFGHPRPSPEGTEGNPHCSHVDSHKVE</sequence>
<dbReference type="PANTHER" id="PTHR11551:SF27">
    <property type="entry name" value="INSULIN-LIKE GROWTH FACTOR BINDING PROTEIN 6A PRECURSOR-RELATED"/>
    <property type="match status" value="1"/>
</dbReference>
<feature type="region of interest" description="Disordered" evidence="6">
    <location>
        <begin position="249"/>
        <end position="271"/>
    </location>
</feature>
<dbReference type="GO" id="GO:0001968">
    <property type="term" value="F:fibronectin binding"/>
    <property type="evidence" value="ECO:0007669"/>
    <property type="project" value="TreeGrafter"/>
</dbReference>
<dbReference type="GeneTree" id="ENSGT00940000160528"/>
<dbReference type="InterPro" id="IPR036857">
    <property type="entry name" value="Thyroglobulin_1_sf"/>
</dbReference>
<dbReference type="Pfam" id="PF00219">
    <property type="entry name" value="IGFBP"/>
    <property type="match status" value="1"/>
</dbReference>
<dbReference type="Proteomes" id="UP000008672">
    <property type="component" value="Unassembled WGS sequence"/>
</dbReference>
<dbReference type="Gene3D" id="4.10.40.20">
    <property type="match status" value="1"/>
</dbReference>
<dbReference type="EMBL" id="AFYH01001273">
    <property type="status" value="NOT_ANNOTATED_CDS"/>
    <property type="molecule type" value="Genomic_DNA"/>
</dbReference>
<gene>
    <name evidence="10" type="primary">IGFBP6</name>
</gene>
<evidence type="ECO:0000313" key="10">
    <source>
        <dbReference type="Ensembl" id="ENSLACP00000019109.1"/>
    </source>
</evidence>
<dbReference type="GO" id="GO:0031994">
    <property type="term" value="F:insulin-like growth factor I binding"/>
    <property type="evidence" value="ECO:0007669"/>
    <property type="project" value="TreeGrafter"/>
</dbReference>
<feature type="signal peptide" evidence="7">
    <location>
        <begin position="1"/>
        <end position="20"/>
    </location>
</feature>
<reference evidence="11" key="1">
    <citation type="submission" date="2011-08" db="EMBL/GenBank/DDBJ databases">
        <title>The draft genome of Latimeria chalumnae.</title>
        <authorList>
            <person name="Di Palma F."/>
            <person name="Alfoldi J."/>
            <person name="Johnson J."/>
            <person name="Berlin A."/>
            <person name="Gnerre S."/>
            <person name="Jaffe D."/>
            <person name="MacCallum I."/>
            <person name="Young S."/>
            <person name="Walker B.J."/>
            <person name="Lander E."/>
            <person name="Lindblad-Toh K."/>
        </authorList>
    </citation>
    <scope>NUCLEOTIDE SEQUENCE [LARGE SCALE GENOMIC DNA]</scope>
    <source>
        <strain evidence="11">Wild caught</strain>
    </source>
</reference>
<dbReference type="CDD" id="cd00191">
    <property type="entry name" value="TY"/>
    <property type="match status" value="1"/>
</dbReference>
<dbReference type="InterPro" id="IPR000867">
    <property type="entry name" value="IGFBP-like"/>
</dbReference>
<feature type="chain" id="PRO_5003580337" evidence="7">
    <location>
        <begin position="21"/>
        <end position="271"/>
    </location>
</feature>
<evidence type="ECO:0000313" key="11">
    <source>
        <dbReference type="Proteomes" id="UP000008672"/>
    </source>
</evidence>
<dbReference type="AlphaFoldDB" id="H3BB38"/>
<keyword evidence="2" id="KW-0964">Secreted</keyword>
<dbReference type="EMBL" id="AFYH01001274">
    <property type="status" value="NOT_ANNOTATED_CDS"/>
    <property type="molecule type" value="Genomic_DNA"/>
</dbReference>
<dbReference type="eggNOG" id="ENOG502QV3Q">
    <property type="taxonomic scope" value="Eukaryota"/>
</dbReference>
<dbReference type="OMA" id="CVDELGA"/>
<dbReference type="SUPFAM" id="SSF57184">
    <property type="entry name" value="Growth factor receptor domain"/>
    <property type="match status" value="1"/>
</dbReference>
<organism evidence="10 11">
    <name type="scientific">Latimeria chalumnae</name>
    <name type="common">Coelacanth</name>
    <dbReference type="NCBI Taxonomy" id="7897"/>
    <lineage>
        <taxon>Eukaryota</taxon>
        <taxon>Metazoa</taxon>
        <taxon>Chordata</taxon>
        <taxon>Craniata</taxon>
        <taxon>Vertebrata</taxon>
        <taxon>Euteleostomi</taxon>
        <taxon>Coelacanthiformes</taxon>
        <taxon>Coelacanthidae</taxon>
        <taxon>Latimeria</taxon>
    </lineage>
</organism>
<evidence type="ECO:0000256" key="5">
    <source>
        <dbReference type="PROSITE-ProRule" id="PRU00500"/>
    </source>
</evidence>
<dbReference type="PROSITE" id="PS00484">
    <property type="entry name" value="THYROGLOBULIN_1_1"/>
    <property type="match status" value="1"/>
</dbReference>
<keyword evidence="11" id="KW-1185">Reference proteome</keyword>
<dbReference type="HOGENOM" id="CLU_070833_1_1_1"/>
<dbReference type="InterPro" id="IPR022321">
    <property type="entry name" value="IGFBP_1-6_chordata"/>
</dbReference>
<dbReference type="SMART" id="SM00211">
    <property type="entry name" value="TY"/>
    <property type="match status" value="1"/>
</dbReference>
<reference evidence="10" key="2">
    <citation type="submission" date="2025-08" db="UniProtKB">
        <authorList>
            <consortium name="Ensembl"/>
        </authorList>
    </citation>
    <scope>IDENTIFICATION</scope>
</reference>
<dbReference type="GO" id="GO:0031995">
    <property type="term" value="F:insulin-like growth factor II binding"/>
    <property type="evidence" value="ECO:0007669"/>
    <property type="project" value="TreeGrafter"/>
</dbReference>
<dbReference type="Pfam" id="PF00086">
    <property type="entry name" value="Thyroglobulin_1"/>
    <property type="match status" value="1"/>
</dbReference>
<dbReference type="GO" id="GO:0043567">
    <property type="term" value="P:regulation of insulin-like growth factor receptor signaling pathway"/>
    <property type="evidence" value="ECO:0007669"/>
    <property type="project" value="TreeGrafter"/>
</dbReference>
<dbReference type="PRINTS" id="PR01976">
    <property type="entry name" value="IGFBPFAMILY"/>
</dbReference>
<evidence type="ECO:0000256" key="7">
    <source>
        <dbReference type="SAM" id="SignalP"/>
    </source>
</evidence>
<dbReference type="GO" id="GO:0005615">
    <property type="term" value="C:extracellular space"/>
    <property type="evidence" value="ECO:0007669"/>
    <property type="project" value="TreeGrafter"/>
</dbReference>